<dbReference type="InterPro" id="IPR001444">
    <property type="entry name" value="Flag_bb_rod_N"/>
</dbReference>
<dbReference type="KEGG" id="cdc:CD196_0286"/>
<dbReference type="SUPFAM" id="SSF117143">
    <property type="entry name" value="Flagellar hook protein flgE"/>
    <property type="match status" value="1"/>
</dbReference>
<protein>
    <submittedName>
        <fullName evidence="6">Flagellar basal-body rod protein</fullName>
    </submittedName>
</protein>
<reference evidence="6 7" key="1">
    <citation type="journal article" date="2009" name="Genome Biol.">
        <title>Comparative genome and phenotypic analysis of Clostridium difficile 027 strains provides insight into the evolution of a hypervirulent bacterium.</title>
        <authorList>
            <person name="Stabler R.A."/>
            <person name="He M."/>
            <person name="Dawson L."/>
            <person name="Martin M."/>
            <person name="Valiente E."/>
            <person name="Corton C."/>
            <person name="Lawley T.D."/>
            <person name="Sebaihia M."/>
            <person name="Quail M.A."/>
            <person name="Rose G."/>
            <person name="Gerding D.N."/>
            <person name="Gibert M."/>
            <person name="Popoff M.R."/>
            <person name="Parkhill J."/>
            <person name="Dougan G."/>
            <person name="Wren B.W."/>
        </authorList>
    </citation>
    <scope>NUCLEOTIDE SEQUENCE [LARGE SCALE GENOMIC DNA]</scope>
    <source>
        <strain evidence="6 7">CD196</strain>
    </source>
</reference>
<feature type="domain" description="Flagellar hook protein FlgE/F/G-like D1" evidence="5">
    <location>
        <begin position="91"/>
        <end position="159"/>
    </location>
</feature>
<dbReference type="RefSeq" id="WP_009892595.1">
    <property type="nucleotide sequence ID" value="NC_013315.1"/>
</dbReference>
<evidence type="ECO:0000256" key="2">
    <source>
        <dbReference type="RuleBase" id="RU362116"/>
    </source>
</evidence>
<dbReference type="InterPro" id="IPR020013">
    <property type="entry name" value="Flagellar_FlgE/F/G"/>
</dbReference>
<comment type="similarity">
    <text evidence="1 2">Belongs to the flagella basal body rod proteins family.</text>
</comment>
<keyword evidence="2" id="KW-0975">Bacterial flagellum</keyword>
<organism evidence="6 7">
    <name type="scientific">Clostridioides difficile (strain CD196)</name>
    <name type="common">Peptoclostridium difficile</name>
    <dbReference type="NCBI Taxonomy" id="645462"/>
    <lineage>
        <taxon>Bacteria</taxon>
        <taxon>Bacillati</taxon>
        <taxon>Bacillota</taxon>
        <taxon>Clostridia</taxon>
        <taxon>Peptostreptococcales</taxon>
        <taxon>Peptostreptococcaceae</taxon>
        <taxon>Clostridioides</taxon>
    </lineage>
</organism>
<evidence type="ECO:0000259" key="4">
    <source>
        <dbReference type="Pfam" id="PF06429"/>
    </source>
</evidence>
<dbReference type="AlphaFoldDB" id="A0A0H3N396"/>
<dbReference type="Proteomes" id="UP000002068">
    <property type="component" value="Chromosome"/>
</dbReference>
<dbReference type="EMBL" id="FN538970">
    <property type="protein sequence ID" value="CBA60571.1"/>
    <property type="molecule type" value="Genomic_DNA"/>
</dbReference>
<dbReference type="InterPro" id="IPR053967">
    <property type="entry name" value="LlgE_F_G-like_D1"/>
</dbReference>
<accession>A0A0H3N396</accession>
<comment type="subcellular location">
    <subcellularLocation>
        <location evidence="2">Bacterial flagellum basal body</location>
    </subcellularLocation>
</comment>
<evidence type="ECO:0000313" key="6">
    <source>
        <dbReference type="EMBL" id="CBA60571.1"/>
    </source>
</evidence>
<gene>
    <name evidence="6" type="ordered locus">CD196_0286</name>
</gene>
<dbReference type="InterPro" id="IPR010930">
    <property type="entry name" value="Flg_bb/hook_C_dom"/>
</dbReference>
<keyword evidence="6" id="KW-0282">Flagellum</keyword>
<sequence>MYTMFYTSKTALSANQSKLDIISNNIANSDSTGYKKINMEYSDLVDEVLNRPSYPTNGNDISTGTGAKATAPMRIYEQGALAPTDSKSNLAIDGEGFFRVIRKDGTYAYTRNGGFNIDGLGKIVDDNGNILDVQFDAGYNYNNTNIDSTNLTVSRNGELFVDNKKIGKINLYQPIGTQNFISEGDSLFVATDAAQIKQVEKVDIVQGYRERSNVSLQEEFVDLIATQRAFQMNSKGIKTADEMWQIANNLRAK</sequence>
<dbReference type="InterPro" id="IPR019776">
    <property type="entry name" value="Flagellar_basal_body_rod_CS"/>
</dbReference>
<evidence type="ECO:0000313" key="7">
    <source>
        <dbReference type="Proteomes" id="UP000002068"/>
    </source>
</evidence>
<name>A0A0H3N396_CLODC</name>
<proteinExistence type="inferred from homology"/>
<evidence type="ECO:0000256" key="1">
    <source>
        <dbReference type="ARBA" id="ARBA00009677"/>
    </source>
</evidence>
<keyword evidence="6" id="KW-0969">Cilium</keyword>
<feature type="domain" description="Flagellar basal body rod protein N-terminal" evidence="3">
    <location>
        <begin position="5"/>
        <end position="35"/>
    </location>
</feature>
<dbReference type="GO" id="GO:0071978">
    <property type="term" value="P:bacterial-type flagellum-dependent swarming motility"/>
    <property type="evidence" value="ECO:0007669"/>
    <property type="project" value="TreeGrafter"/>
</dbReference>
<evidence type="ECO:0000259" key="3">
    <source>
        <dbReference type="Pfam" id="PF00460"/>
    </source>
</evidence>
<dbReference type="NCBIfam" id="TIGR03506">
    <property type="entry name" value="FlgEFG_subfam"/>
    <property type="match status" value="1"/>
</dbReference>
<dbReference type="Pfam" id="PF00460">
    <property type="entry name" value="Flg_bb_rod"/>
    <property type="match status" value="1"/>
</dbReference>
<dbReference type="InterPro" id="IPR037925">
    <property type="entry name" value="FlgE/F/G-like"/>
</dbReference>
<dbReference type="PANTHER" id="PTHR30435:SF19">
    <property type="entry name" value="FLAGELLAR BASAL-BODY ROD PROTEIN FLGG"/>
    <property type="match status" value="1"/>
</dbReference>
<dbReference type="Pfam" id="PF06429">
    <property type="entry name" value="Flg_bbr_C"/>
    <property type="match status" value="1"/>
</dbReference>
<dbReference type="Pfam" id="PF22692">
    <property type="entry name" value="LlgE_F_G_D1"/>
    <property type="match status" value="1"/>
</dbReference>
<dbReference type="PROSITE" id="PS00588">
    <property type="entry name" value="FLAGELLA_BB_ROD"/>
    <property type="match status" value="1"/>
</dbReference>
<dbReference type="PANTHER" id="PTHR30435">
    <property type="entry name" value="FLAGELLAR PROTEIN"/>
    <property type="match status" value="1"/>
</dbReference>
<evidence type="ECO:0000259" key="5">
    <source>
        <dbReference type="Pfam" id="PF22692"/>
    </source>
</evidence>
<keyword evidence="6" id="KW-0966">Cell projection</keyword>
<feature type="domain" description="Flagellar basal-body/hook protein C-terminal" evidence="4">
    <location>
        <begin position="206"/>
        <end position="250"/>
    </location>
</feature>
<dbReference type="GO" id="GO:0009425">
    <property type="term" value="C:bacterial-type flagellum basal body"/>
    <property type="evidence" value="ECO:0007669"/>
    <property type="project" value="UniProtKB-SubCell"/>
</dbReference>
<dbReference type="HOGENOM" id="CLU_013687_0_2_9"/>